<keyword evidence="2" id="KW-1185">Reference proteome</keyword>
<dbReference type="WBParaSite" id="Hba_09059">
    <property type="protein sequence ID" value="Hba_09059"/>
    <property type="gene ID" value="Hba_09059"/>
</dbReference>
<dbReference type="Proteomes" id="UP000095283">
    <property type="component" value="Unplaced"/>
</dbReference>
<protein>
    <submittedName>
        <fullName evidence="3">MFS_1_like domain-containing protein</fullName>
    </submittedName>
</protein>
<dbReference type="AlphaFoldDB" id="A0A1I7WV72"/>
<sequence>MSNVPKSPLFHPCSRRLHLLFLCMFGLFNSTYMNANLAITITCMINSTAIALNQEAENPVTSNFVSNATNGSLLEDIEFSTVSNLHHCRLNNNGTRKILDYGNYLFSASFKGAIVAIIPSIYLVQRTSPKLLLMLCIANKAMMNAVIPYLAVNYGYNAVFGARFVLGLGDVCFRCYKTILSIRYNFIWNFIASTIV</sequence>
<evidence type="ECO:0000313" key="2">
    <source>
        <dbReference type="Proteomes" id="UP000095283"/>
    </source>
</evidence>
<dbReference type="SUPFAM" id="SSF103473">
    <property type="entry name" value="MFS general substrate transporter"/>
    <property type="match status" value="1"/>
</dbReference>
<evidence type="ECO:0000313" key="3">
    <source>
        <dbReference type="WBParaSite" id="Hba_09059"/>
    </source>
</evidence>
<reference evidence="3" key="1">
    <citation type="submission" date="2016-11" db="UniProtKB">
        <authorList>
            <consortium name="WormBaseParasite"/>
        </authorList>
    </citation>
    <scope>IDENTIFICATION</scope>
</reference>
<proteinExistence type="predicted"/>
<keyword evidence="1" id="KW-1133">Transmembrane helix</keyword>
<keyword evidence="1" id="KW-0812">Transmembrane</keyword>
<dbReference type="Gene3D" id="1.20.120.540">
    <property type="entry name" value="Voltage-gated potassium channels"/>
    <property type="match status" value="1"/>
</dbReference>
<organism evidence="2 3">
    <name type="scientific">Heterorhabditis bacteriophora</name>
    <name type="common">Entomopathogenic nematode worm</name>
    <dbReference type="NCBI Taxonomy" id="37862"/>
    <lineage>
        <taxon>Eukaryota</taxon>
        <taxon>Metazoa</taxon>
        <taxon>Ecdysozoa</taxon>
        <taxon>Nematoda</taxon>
        <taxon>Chromadorea</taxon>
        <taxon>Rhabditida</taxon>
        <taxon>Rhabditina</taxon>
        <taxon>Rhabditomorpha</taxon>
        <taxon>Strongyloidea</taxon>
        <taxon>Heterorhabditidae</taxon>
        <taxon>Heterorhabditis</taxon>
    </lineage>
</organism>
<accession>A0A1I7WV72</accession>
<name>A0A1I7WV72_HETBA</name>
<keyword evidence="1" id="KW-0472">Membrane</keyword>
<feature type="transmembrane region" description="Helical" evidence="1">
    <location>
        <begin position="104"/>
        <end position="124"/>
    </location>
</feature>
<dbReference type="InterPro" id="IPR027378">
    <property type="entry name" value="Nucleotide_channel_N"/>
</dbReference>
<evidence type="ECO:0000256" key="1">
    <source>
        <dbReference type="SAM" id="Phobius"/>
    </source>
</evidence>
<dbReference type="InterPro" id="IPR036259">
    <property type="entry name" value="MFS_trans_sf"/>
</dbReference>